<dbReference type="AlphaFoldDB" id="A0A2W1BUE0"/>
<evidence type="ECO:0000313" key="3">
    <source>
        <dbReference type="Proteomes" id="UP000249218"/>
    </source>
</evidence>
<dbReference type="Pfam" id="PF15868">
    <property type="entry name" value="MBF2"/>
    <property type="match status" value="1"/>
</dbReference>
<sequence length="116" mass="13112">MKMKCVIIFVCVFLLCVCLNEGKDFTVGTRANNLLISTEKVKYRSLPLIRRDKDYTYIDPKERIIKGIIARDLSRTDTEVTITSGGIGATNVTLHLQSGRGEELNYLILIFSNNIK</sequence>
<feature type="chain" id="PRO_5016065717" description="Salivary secreted peptide" evidence="1">
    <location>
        <begin position="23"/>
        <end position="116"/>
    </location>
</feature>
<dbReference type="Proteomes" id="UP000249218">
    <property type="component" value="Unassembled WGS sequence"/>
</dbReference>
<organism evidence="2 3">
    <name type="scientific">Helicoverpa armigera</name>
    <name type="common">Cotton bollworm</name>
    <name type="synonym">Heliothis armigera</name>
    <dbReference type="NCBI Taxonomy" id="29058"/>
    <lineage>
        <taxon>Eukaryota</taxon>
        <taxon>Metazoa</taxon>
        <taxon>Ecdysozoa</taxon>
        <taxon>Arthropoda</taxon>
        <taxon>Hexapoda</taxon>
        <taxon>Insecta</taxon>
        <taxon>Pterygota</taxon>
        <taxon>Neoptera</taxon>
        <taxon>Endopterygota</taxon>
        <taxon>Lepidoptera</taxon>
        <taxon>Glossata</taxon>
        <taxon>Ditrysia</taxon>
        <taxon>Noctuoidea</taxon>
        <taxon>Noctuidae</taxon>
        <taxon>Heliothinae</taxon>
        <taxon>Helicoverpa</taxon>
    </lineage>
</organism>
<dbReference type="InterPro" id="IPR031734">
    <property type="entry name" value="MBF2"/>
</dbReference>
<evidence type="ECO:0000313" key="2">
    <source>
        <dbReference type="EMBL" id="PZC78609.1"/>
    </source>
</evidence>
<keyword evidence="3" id="KW-1185">Reference proteome</keyword>
<gene>
    <name evidence="2" type="primary">HaOG201986</name>
    <name evidence="2" type="ORF">B5X24_HaOG201986</name>
</gene>
<feature type="signal peptide" evidence="1">
    <location>
        <begin position="1"/>
        <end position="22"/>
    </location>
</feature>
<name>A0A2W1BUE0_HELAM</name>
<accession>A0A2W1BUE0</accession>
<protein>
    <recommendedName>
        <fullName evidence="4">Salivary secreted peptide</fullName>
    </recommendedName>
</protein>
<reference evidence="2 3" key="1">
    <citation type="journal article" date="2017" name="BMC Biol.">
        <title>Genomic innovations, transcriptional plasticity and gene loss underlying the evolution and divergence of two highly polyphagous and invasive Helicoverpa pest species.</title>
        <authorList>
            <person name="Pearce S.L."/>
            <person name="Clarke D.F."/>
            <person name="East P.D."/>
            <person name="Elfekih S."/>
            <person name="Gordon K.H."/>
            <person name="Jermiin L.S."/>
            <person name="McGaughran A."/>
            <person name="Oakeshott J.G."/>
            <person name="Papanikolaou A."/>
            <person name="Perera O.P."/>
            <person name="Rane R.V."/>
            <person name="Richards S."/>
            <person name="Tay W.T."/>
            <person name="Walsh T.K."/>
            <person name="Anderson A."/>
            <person name="Anderson C.J."/>
            <person name="Asgari S."/>
            <person name="Board P.G."/>
            <person name="Bretschneider A."/>
            <person name="Campbell P.M."/>
            <person name="Chertemps T."/>
            <person name="Christeller J.T."/>
            <person name="Coppin C.W."/>
            <person name="Downes S.J."/>
            <person name="Duan G."/>
            <person name="Farnsworth C.A."/>
            <person name="Good R.T."/>
            <person name="Han L.B."/>
            <person name="Han Y.C."/>
            <person name="Hatje K."/>
            <person name="Horne I."/>
            <person name="Huang Y.P."/>
            <person name="Hughes D.S."/>
            <person name="Jacquin-Joly E."/>
            <person name="James W."/>
            <person name="Jhangiani S."/>
            <person name="Kollmar M."/>
            <person name="Kuwar S.S."/>
            <person name="Li S."/>
            <person name="Liu N.Y."/>
            <person name="Maibeche M.T."/>
            <person name="Miller J.R."/>
            <person name="Montagne N."/>
            <person name="Perry T."/>
            <person name="Qu J."/>
            <person name="Song S.V."/>
            <person name="Sutton G.G."/>
            <person name="Vogel H."/>
            <person name="Walenz B.P."/>
            <person name="Xu W."/>
            <person name="Zhang H.J."/>
            <person name="Zou Z."/>
            <person name="Batterham P."/>
            <person name="Edwards O.R."/>
            <person name="Feyereisen R."/>
            <person name="Gibbs R.A."/>
            <person name="Heckel D.G."/>
            <person name="McGrath A."/>
            <person name="Robin C."/>
            <person name="Scherer S.E."/>
            <person name="Worley K.C."/>
            <person name="Wu Y.D."/>
        </authorList>
    </citation>
    <scope>NUCLEOTIDE SEQUENCE [LARGE SCALE GENOMIC DNA]</scope>
    <source>
        <strain evidence="2">Harm_GR_Male_#8</strain>
        <tissue evidence="2">Whole organism</tissue>
    </source>
</reference>
<proteinExistence type="predicted"/>
<dbReference type="OMA" id="RRDKDYT"/>
<evidence type="ECO:0008006" key="4">
    <source>
        <dbReference type="Google" id="ProtNLM"/>
    </source>
</evidence>
<evidence type="ECO:0000256" key="1">
    <source>
        <dbReference type="SAM" id="SignalP"/>
    </source>
</evidence>
<keyword evidence="1" id="KW-0732">Signal</keyword>
<dbReference type="OrthoDB" id="7021379at2759"/>
<dbReference type="EMBL" id="KZ149899">
    <property type="protein sequence ID" value="PZC78609.1"/>
    <property type="molecule type" value="Genomic_DNA"/>
</dbReference>